<name>A0ABN8MSB8_9CNID</name>
<comment type="caution">
    <text evidence="3">The sequence shown here is derived from an EMBL/GenBank/DDBJ whole genome shotgun (WGS) entry which is preliminary data.</text>
</comment>
<reference evidence="3 4" key="1">
    <citation type="submission" date="2022-05" db="EMBL/GenBank/DDBJ databases">
        <authorList>
            <consortium name="Genoscope - CEA"/>
            <person name="William W."/>
        </authorList>
    </citation>
    <scope>NUCLEOTIDE SEQUENCE [LARGE SCALE GENOMIC DNA]</scope>
</reference>
<dbReference type="SUPFAM" id="SSF57184">
    <property type="entry name" value="Growth factor receptor domain"/>
    <property type="match status" value="1"/>
</dbReference>
<accession>A0ABN8MSB8</accession>
<evidence type="ECO:0000313" key="4">
    <source>
        <dbReference type="Proteomes" id="UP001159405"/>
    </source>
</evidence>
<organism evidence="3 4">
    <name type="scientific">Porites lobata</name>
    <dbReference type="NCBI Taxonomy" id="104759"/>
    <lineage>
        <taxon>Eukaryota</taxon>
        <taxon>Metazoa</taxon>
        <taxon>Cnidaria</taxon>
        <taxon>Anthozoa</taxon>
        <taxon>Hexacorallia</taxon>
        <taxon>Scleractinia</taxon>
        <taxon>Fungiina</taxon>
        <taxon>Poritidae</taxon>
        <taxon>Porites</taxon>
    </lineage>
</organism>
<dbReference type="InterPro" id="IPR009030">
    <property type="entry name" value="Growth_fac_rcpt_cys_sf"/>
</dbReference>
<dbReference type="EMBL" id="CALNXK010000003">
    <property type="protein sequence ID" value="CAH3034819.1"/>
    <property type="molecule type" value="Genomic_DNA"/>
</dbReference>
<keyword evidence="2" id="KW-0732">Signal</keyword>
<feature type="signal peptide" evidence="2">
    <location>
        <begin position="1"/>
        <end position="15"/>
    </location>
</feature>
<evidence type="ECO:0000256" key="1">
    <source>
        <dbReference type="SAM" id="MobiDB-lite"/>
    </source>
</evidence>
<sequence length="256" mass="28827">MKILLLAVLLGLVLSVDCRRRKPQRGGKHGLKKTKVDRCFIWNCKKPKCLNVRTCDQCNEGFMRVEAPLGFACARNCPLSHTQVSKTTCVRACTKNCKKCVRGSCYVCDRGYVLSKGTCIRRCRRGYKLLNGKCLKQVPLNKPCRVMNCILCPKRKSLKCSRCKRNMYKLSATRLRDFCFSHCPSGYAAKTVNGVNICKKDAQPYTKGAAVTTPEHTPEPEFSTLEQTAVPTAEPEIHTTDSFSTETYTVPEELWP</sequence>
<feature type="chain" id="PRO_5046850224" evidence="2">
    <location>
        <begin position="16"/>
        <end position="256"/>
    </location>
</feature>
<evidence type="ECO:0000313" key="3">
    <source>
        <dbReference type="EMBL" id="CAH3034819.1"/>
    </source>
</evidence>
<keyword evidence="4" id="KW-1185">Reference proteome</keyword>
<dbReference type="Proteomes" id="UP001159405">
    <property type="component" value="Unassembled WGS sequence"/>
</dbReference>
<gene>
    <name evidence="3" type="ORF">PLOB_00025348</name>
</gene>
<dbReference type="Gene3D" id="2.10.220.10">
    <property type="entry name" value="Hormone Receptor, Insulin-like Growth Factor Receptor 1, Chain A, domain 2"/>
    <property type="match status" value="1"/>
</dbReference>
<protein>
    <submittedName>
        <fullName evidence="3">Uncharacterized protein</fullName>
    </submittedName>
</protein>
<feature type="region of interest" description="Disordered" evidence="1">
    <location>
        <begin position="235"/>
        <end position="256"/>
    </location>
</feature>
<evidence type="ECO:0000256" key="2">
    <source>
        <dbReference type="SAM" id="SignalP"/>
    </source>
</evidence>
<proteinExistence type="predicted"/>